<evidence type="ECO:0000313" key="2">
    <source>
        <dbReference type="Proteomes" id="UP001143856"/>
    </source>
</evidence>
<accession>A0ACC1MTM4</accession>
<dbReference type="EMBL" id="JAPDGR010003698">
    <property type="protein sequence ID" value="KAJ2970332.1"/>
    <property type="molecule type" value="Genomic_DNA"/>
</dbReference>
<organism evidence="1 2">
    <name type="scientific">Xylaria curta</name>
    <dbReference type="NCBI Taxonomy" id="42375"/>
    <lineage>
        <taxon>Eukaryota</taxon>
        <taxon>Fungi</taxon>
        <taxon>Dikarya</taxon>
        <taxon>Ascomycota</taxon>
        <taxon>Pezizomycotina</taxon>
        <taxon>Sordariomycetes</taxon>
        <taxon>Xylariomycetidae</taxon>
        <taxon>Xylariales</taxon>
        <taxon>Xylariaceae</taxon>
        <taxon>Xylaria</taxon>
    </lineage>
</organism>
<gene>
    <name evidence="1" type="ORF">NUW58_g9729</name>
</gene>
<sequence length="397" mass="45682">MDHSGIKTEPDLRDRGTDDTQMADGRPSYKSWKKKYRKMRITFDHRMRESEELHSLEQKAMRTAKRLAIENDRLMDLLLDINESPQIPFERRIDLNLEDDEDEDETDSDNSDTTQKPTKSLKKLIQEVPHQSYEEYVQRFPELREDLEPADLQTHPTAFLSADDVDEYLHQLDMRLGLKPKPTLAPSAVGTNVPVNPPANFALRNPTSVYNWLRRHAPKTFLQDLEKEKDKDKDDREKEDGRKRKGGSRKRQSTVGRKEKEKERDKETTEPMDWDDEVGYDAPTLGAIKGKRKRDEDPGYRPKGGSSRPTKKPPTMPIRKTYVVEHLDPELGPWSELEYTAIARETARVGGTFVLSSLPPQLAAALPPKLTAEPALRAETRGVEELYPGEQRKRGFV</sequence>
<comment type="caution">
    <text evidence="1">The sequence shown here is derived from an EMBL/GenBank/DDBJ whole genome shotgun (WGS) entry which is preliminary data.</text>
</comment>
<protein>
    <submittedName>
        <fullName evidence="1">Uncharacterized protein</fullName>
    </submittedName>
</protein>
<evidence type="ECO:0000313" key="1">
    <source>
        <dbReference type="EMBL" id="KAJ2970332.1"/>
    </source>
</evidence>
<dbReference type="Proteomes" id="UP001143856">
    <property type="component" value="Unassembled WGS sequence"/>
</dbReference>
<reference evidence="1" key="1">
    <citation type="submission" date="2022-10" db="EMBL/GenBank/DDBJ databases">
        <title>Genome Sequence of Xylaria curta.</title>
        <authorList>
            <person name="Buettner E."/>
        </authorList>
    </citation>
    <scope>NUCLEOTIDE SEQUENCE</scope>
    <source>
        <strain evidence="1">Babe10</strain>
    </source>
</reference>
<name>A0ACC1MTM4_9PEZI</name>
<keyword evidence="2" id="KW-1185">Reference proteome</keyword>
<proteinExistence type="predicted"/>